<accession>A0A2H1G523</accession>
<evidence type="ECO:0000259" key="2">
    <source>
        <dbReference type="Pfam" id="PF26118"/>
    </source>
</evidence>
<feature type="compositionally biased region" description="Basic and acidic residues" evidence="1">
    <location>
        <begin position="450"/>
        <end position="466"/>
    </location>
</feature>
<evidence type="ECO:0000313" key="3">
    <source>
        <dbReference type="EMBL" id="SMR48648.1"/>
    </source>
</evidence>
<feature type="region of interest" description="Disordered" evidence="1">
    <location>
        <begin position="784"/>
        <end position="1149"/>
    </location>
</feature>
<gene>
    <name evidence="3" type="ORF">ZT1E4_G4039</name>
</gene>
<dbReference type="PANTHER" id="PTHR42081">
    <property type="entry name" value="ZINC FINGER PROTEIN DHHC DOMAIN CONTAINING PROTEIN"/>
    <property type="match status" value="1"/>
</dbReference>
<feature type="compositionally biased region" description="Basic residues" evidence="1">
    <location>
        <begin position="1003"/>
        <end position="1016"/>
    </location>
</feature>
<dbReference type="PANTHER" id="PTHR42081:SF1">
    <property type="entry name" value="ZINC FINGER PROTEIN DHHC DOMAIN CONTAINING PROTEIN"/>
    <property type="match status" value="1"/>
</dbReference>
<reference evidence="4" key="1">
    <citation type="submission" date="2017-05" db="EMBL/GenBank/DDBJ databases">
        <authorList>
            <person name="Song R."/>
            <person name="Chenine A.L."/>
            <person name="Ruprecht R.M."/>
        </authorList>
    </citation>
    <scope>NUCLEOTIDE SEQUENCE [LARGE SCALE GENOMIC DNA]</scope>
</reference>
<sequence>MPGERKIFGFLASVVAQTLAARSATNDVRLEAISFGLATSAQGTERTGGLSDLSIIRVRVVVVIAVVEQTSLVLPSLYHCTLGRTTHVTYRIHQHNPGPEIPAHERHTNHATVPLLLLLNFYHTTTTTTISTSSSATFLSTLSPRWPLSAHSPVDCPLSTTRAPPANTHAGPNFGKHFSKPNISSEYPCFTALRQKVTTYIARPRTTPLAIHLPRVKPIAEVTMSYNHRPLSPGGRRIANPNRLSDNSLDPNYYTSRHSTYASPRASTGVIPISTQTFINVPPPQAARPVSTYDSYSGRPRRSSLVDGQRGTTTTTTHLPSRTRPNIVQTEVIRPASPVKTSREKDYYITPAISQEPARTVTHKKLYSVDDNGARLVADVNLPVPAGGERNHKRRNSVDRSGYRSSGVSERERDRGRRGYHANGTSNKPRDTSIDDEDAYSYTDPASMYRDTEPRWREPRPRRGSVDRNGGTSRERPVSVLDPTFGIRPAAKEVGPPPSTRGWDKINDNLGRTRSVRDEPRQVAQSPTRGRGYADPVYLDPKAGYHAPARATSSDRRTTVHQYDYSGADDRESRRERRPSVTRDARLDQSVERRGFGIRPEVRHQRPESQVRYAGDGRGTDEPFEAQKYRDSGYGDPHRRDTAPELYPHDMRRLEQEKKDRELAGRVQADERDRHRERDLQREVREKESRRRDEDRGHDRDQDRKKDREVDQDRERERERARQMEPPAERDRDRHRRDTDRDRDHARKENSPRQSTEQISKPSLSQAATGGLAGAAAAFGLTGLLNKVADKRDKDKDRDRDDPDRDRDRNEKDRERGERRDKDGRSERREKEERSDRRNGDDRRNGEERDFPPRERRSGKAASDEELRERESERDRYRDPDRSLGFAFENAGEPPRSAPPVSNPDWKPDNMKDDRSEKSFPPQERSFDNGLETQPPERVPDRGQRDHQREQENKPAEVPASTIDADEDYRRRMEQVQRELGVSRDHGRGSDDQRGSDSDPDRARRRREREQRHRARESRGSPSTAAVATNSMFNETPPPSALRNSFDRDDQSTVTASSTVTSSLPSELRRRPSILDMPMMDEPFQIIDNSESSKRENRVRIVDPPTEEEERRPKGILKKPTAKFPENSDNIREGVAPLKDATKKGIPPGARWTKIDRRLVNPEALEAAQERFEERLDCVIVLRVLTKEEIQKLADRTASIRDSRHEEDRAERKSSRRTRDRRDRDEYEDPNSEDEFKAKTPKMLEGPSTVGSAASTVGGASDADFRERRRERDREREREREPEYALPGSMPGGWDRDRERSKRDDGY</sequence>
<feature type="region of interest" description="Disordered" evidence="1">
    <location>
        <begin position="282"/>
        <end position="321"/>
    </location>
</feature>
<feature type="compositionally biased region" description="Basic and acidic residues" evidence="1">
    <location>
        <begin position="618"/>
        <end position="751"/>
    </location>
</feature>
<name>A0A2H1G523_ZYMTR</name>
<feature type="compositionally biased region" description="Basic and acidic residues" evidence="1">
    <location>
        <begin position="906"/>
        <end position="918"/>
    </location>
</feature>
<evidence type="ECO:0000313" key="4">
    <source>
        <dbReference type="Proteomes" id="UP000245764"/>
    </source>
</evidence>
<feature type="domain" description="DUF8035" evidence="2">
    <location>
        <begin position="1150"/>
        <end position="1202"/>
    </location>
</feature>
<feature type="compositionally biased region" description="Polar residues" evidence="1">
    <location>
        <begin position="242"/>
        <end position="251"/>
    </location>
</feature>
<feature type="compositionally biased region" description="Basic and acidic residues" evidence="1">
    <location>
        <begin position="1091"/>
        <end position="1101"/>
    </location>
</feature>
<feature type="compositionally biased region" description="Polar residues" evidence="1">
    <location>
        <begin position="752"/>
        <end position="766"/>
    </location>
</feature>
<dbReference type="Proteomes" id="UP000245764">
    <property type="component" value="Chromosome 3"/>
</dbReference>
<dbReference type="EMBL" id="LT854255">
    <property type="protein sequence ID" value="SMR48648.1"/>
    <property type="molecule type" value="Genomic_DNA"/>
</dbReference>
<feature type="compositionally biased region" description="Basic and acidic residues" evidence="1">
    <location>
        <begin position="788"/>
        <end position="882"/>
    </location>
</feature>
<feature type="compositionally biased region" description="Basic and acidic residues" evidence="1">
    <location>
        <begin position="1263"/>
        <end position="1283"/>
    </location>
</feature>
<feature type="compositionally biased region" description="Basic and acidic residues" evidence="1">
    <location>
        <begin position="938"/>
        <end position="955"/>
    </location>
</feature>
<feature type="region of interest" description="Disordered" evidence="1">
    <location>
        <begin position="227"/>
        <end position="251"/>
    </location>
</feature>
<feature type="compositionally biased region" description="Basic and acidic residues" evidence="1">
    <location>
        <begin position="568"/>
        <end position="609"/>
    </location>
</feature>
<feature type="compositionally biased region" description="Polar residues" evidence="1">
    <location>
        <begin position="1020"/>
        <end position="1034"/>
    </location>
</feature>
<dbReference type="Pfam" id="PF26118">
    <property type="entry name" value="DUF8035"/>
    <property type="match status" value="1"/>
</dbReference>
<feature type="compositionally biased region" description="Basic and acidic residues" evidence="1">
    <location>
        <begin position="1294"/>
        <end position="1307"/>
    </location>
</feature>
<feature type="region of interest" description="Disordered" evidence="1">
    <location>
        <begin position="380"/>
        <end position="770"/>
    </location>
</feature>
<feature type="compositionally biased region" description="Basic and acidic residues" evidence="1">
    <location>
        <begin position="968"/>
        <end position="1002"/>
    </location>
</feature>
<evidence type="ECO:0000256" key="1">
    <source>
        <dbReference type="SAM" id="MobiDB-lite"/>
    </source>
</evidence>
<feature type="compositionally biased region" description="Basic and acidic residues" evidence="1">
    <location>
        <begin position="1199"/>
        <end position="1213"/>
    </location>
</feature>
<organism evidence="3 4">
    <name type="scientific">Zymoseptoria tritici ST99CH_1E4</name>
    <dbReference type="NCBI Taxonomy" id="1276532"/>
    <lineage>
        <taxon>Eukaryota</taxon>
        <taxon>Fungi</taxon>
        <taxon>Dikarya</taxon>
        <taxon>Ascomycota</taxon>
        <taxon>Pezizomycotina</taxon>
        <taxon>Dothideomycetes</taxon>
        <taxon>Dothideomycetidae</taxon>
        <taxon>Mycosphaerellales</taxon>
        <taxon>Mycosphaerellaceae</taxon>
        <taxon>Zymoseptoria</taxon>
    </lineage>
</organism>
<feature type="compositionally biased region" description="Low complexity" evidence="1">
    <location>
        <begin position="1052"/>
        <end position="1066"/>
    </location>
</feature>
<feature type="region of interest" description="Disordered" evidence="1">
    <location>
        <begin position="1199"/>
        <end position="1307"/>
    </location>
</feature>
<dbReference type="InterPro" id="IPR058348">
    <property type="entry name" value="DUF8035"/>
</dbReference>
<protein>
    <recommendedName>
        <fullName evidence="2">DUF8035 domain-containing protein</fullName>
    </recommendedName>
</protein>
<proteinExistence type="predicted"/>